<gene>
    <name evidence="1" type="ORF">LMG8286_01390</name>
</gene>
<evidence type="ECO:0000313" key="2">
    <source>
        <dbReference type="Proteomes" id="UP000789359"/>
    </source>
</evidence>
<dbReference type="EMBL" id="CAJHOE010000003">
    <property type="protein sequence ID" value="CAD7288549.1"/>
    <property type="molecule type" value="Genomic_DNA"/>
</dbReference>
<accession>A0ABM8Q6Q0</accession>
<reference evidence="1 2" key="1">
    <citation type="submission" date="2020-11" db="EMBL/GenBank/DDBJ databases">
        <authorList>
            <person name="Peeters C."/>
        </authorList>
    </citation>
    <scope>NUCLEOTIDE SEQUENCE [LARGE SCALE GENOMIC DNA]</scope>
    <source>
        <strain evidence="1 2">LMG 8286</strain>
    </source>
</reference>
<dbReference type="RefSeq" id="WP_230057138.1">
    <property type="nucleotide sequence ID" value="NZ_CAJHOE010000003.1"/>
</dbReference>
<name>A0ABM8Q6Q0_9BACT</name>
<protein>
    <submittedName>
        <fullName evidence="1">Uncharacterized protein</fullName>
    </submittedName>
</protein>
<dbReference type="Proteomes" id="UP000789359">
    <property type="component" value="Unassembled WGS sequence"/>
</dbReference>
<organism evidence="1 2">
    <name type="scientific">Campylobacter suis</name>
    <dbReference type="NCBI Taxonomy" id="2790657"/>
    <lineage>
        <taxon>Bacteria</taxon>
        <taxon>Pseudomonadati</taxon>
        <taxon>Campylobacterota</taxon>
        <taxon>Epsilonproteobacteria</taxon>
        <taxon>Campylobacterales</taxon>
        <taxon>Campylobacteraceae</taxon>
        <taxon>Campylobacter</taxon>
    </lineage>
</organism>
<comment type="caution">
    <text evidence="1">The sequence shown here is derived from an EMBL/GenBank/DDBJ whole genome shotgun (WGS) entry which is preliminary data.</text>
</comment>
<sequence length="598" mass="68014">MNITESMAALNLGYISSSSLQKVTNIDKIDLQLEQQTALKNSVKTQILESLNATISGSRINDTQSKELGSSLARYATLSKDGAVLSGVVESPTRYEISNGIDTHSYFEQIGASDFHMSVYDDKNAIFAENRTAIVSADTKIHNINEYGLSSILKTAYGDVKVFFDPFDDGDKMGAGEINANMYLINFDTTGDGVLDINDENFSKLKVRGYDIDGNEKVARLSDVVRQINLVDFIKTEIINKNQENIKAHNADMKNILADYLIDPNKFDYRISHNASNPYALFKPEYRYKEMSEAETDELFSKLAGPDGWINLRGNGVFHEKSQYINFAYAKLNLDGKEMLNEFNSIISEKNANKREFSYINYQKQSFMTFYKDYKSELNEHNEKISKLSNELKSSGLSDADELIKKLSSTKSARLNAMEREFEQNTGMKMSLRNLESLKRRFDNDPKGSAHALKDTDAVVAMKRENDGRIRLKFDSGRELVVDKIYEDTGKLNDVQNGKRKSAFVKKLDIKIAPVPELGVQNLSKTLIEAEFKAFWELGVNEFKMGEYDSKFYLMAQKLNQNELFTLSSLERLFNNDLIKFSEIKPEDKFYQKIDVYV</sequence>
<keyword evidence="2" id="KW-1185">Reference proteome</keyword>
<proteinExistence type="predicted"/>
<evidence type="ECO:0000313" key="1">
    <source>
        <dbReference type="EMBL" id="CAD7288549.1"/>
    </source>
</evidence>